<dbReference type="Gene3D" id="2.40.30.170">
    <property type="match status" value="1"/>
</dbReference>
<feature type="domain" description="Multidrug resistance protein MdtA-like C-terminal permuted SH3" evidence="8">
    <location>
        <begin position="306"/>
        <end position="368"/>
    </location>
</feature>
<dbReference type="eggNOG" id="COG0845">
    <property type="taxonomic scope" value="Bacteria"/>
</dbReference>
<dbReference type="Gene3D" id="2.40.50.100">
    <property type="match status" value="1"/>
</dbReference>
<dbReference type="InterPro" id="IPR058626">
    <property type="entry name" value="MdtA-like_b-barrel"/>
</dbReference>
<dbReference type="Pfam" id="PF25917">
    <property type="entry name" value="BSH_RND"/>
    <property type="match status" value="1"/>
</dbReference>
<dbReference type="GO" id="GO:0022857">
    <property type="term" value="F:transmembrane transporter activity"/>
    <property type="evidence" value="ECO:0007669"/>
    <property type="project" value="InterPro"/>
</dbReference>
<dbReference type="InterPro" id="IPR058625">
    <property type="entry name" value="MdtA-like_BSH"/>
</dbReference>
<evidence type="ECO:0000259" key="7">
    <source>
        <dbReference type="Pfam" id="PF25944"/>
    </source>
</evidence>
<comment type="similarity">
    <text evidence="2">Belongs to the membrane fusion protein (MFP) (TC 8.A.1) family.</text>
</comment>
<gene>
    <name evidence="9" type="ordered locus">Q7A_141</name>
</gene>
<dbReference type="PATRIC" id="fig|754476.3.peg.140"/>
<dbReference type="Gene3D" id="1.10.287.470">
    <property type="entry name" value="Helix hairpin bin"/>
    <property type="match status" value="1"/>
</dbReference>
<dbReference type="EMBL" id="CP003390">
    <property type="protein sequence ID" value="AFI83000.1"/>
    <property type="molecule type" value="Genomic_DNA"/>
</dbReference>
<dbReference type="GO" id="GO:0046677">
    <property type="term" value="P:response to antibiotic"/>
    <property type="evidence" value="ECO:0007669"/>
    <property type="project" value="TreeGrafter"/>
</dbReference>
<dbReference type="RefSeq" id="WP_014705376.1">
    <property type="nucleotide sequence ID" value="NC_017857.3"/>
</dbReference>
<keyword evidence="10" id="KW-1185">Reference proteome</keyword>
<proteinExistence type="inferred from homology"/>
<dbReference type="Gene3D" id="2.40.420.20">
    <property type="match status" value="1"/>
</dbReference>
<dbReference type="AlphaFoldDB" id="I1XF31"/>
<dbReference type="PANTHER" id="PTHR30158:SF3">
    <property type="entry name" value="MULTIDRUG EFFLUX PUMP SUBUNIT ACRA-RELATED"/>
    <property type="match status" value="1"/>
</dbReference>
<dbReference type="InterPro" id="IPR058627">
    <property type="entry name" value="MdtA-like_C"/>
</dbReference>
<organism evidence="9 10">
    <name type="scientific">Methylophaga nitratireducenticrescens</name>
    <dbReference type="NCBI Taxonomy" id="754476"/>
    <lineage>
        <taxon>Bacteria</taxon>
        <taxon>Pseudomonadati</taxon>
        <taxon>Pseudomonadota</taxon>
        <taxon>Gammaproteobacteria</taxon>
        <taxon>Thiotrichales</taxon>
        <taxon>Piscirickettsiaceae</taxon>
        <taxon>Methylophaga</taxon>
    </lineage>
</organism>
<feature type="domain" description="Multidrug resistance protein MdtA-like beta-barrel" evidence="7">
    <location>
        <begin position="214"/>
        <end position="302"/>
    </location>
</feature>
<feature type="signal peptide" evidence="4">
    <location>
        <begin position="1"/>
        <end position="22"/>
    </location>
</feature>
<dbReference type="NCBIfam" id="TIGR01730">
    <property type="entry name" value="RND_mfp"/>
    <property type="match status" value="1"/>
</dbReference>
<feature type="domain" description="Multidrug resistance protein MdtA-like barrel-sandwich hybrid" evidence="6">
    <location>
        <begin position="67"/>
        <end position="210"/>
    </location>
</feature>
<evidence type="ECO:0000313" key="10">
    <source>
        <dbReference type="Proteomes" id="UP000009144"/>
    </source>
</evidence>
<feature type="coiled-coil region" evidence="3">
    <location>
        <begin position="108"/>
        <end position="135"/>
    </location>
</feature>
<dbReference type="HOGENOM" id="CLU_018816_2_1_6"/>
<reference evidence="9 10" key="1">
    <citation type="journal article" date="2012" name="J. Bacteriol.">
        <title>Complete genome sequences of Methylophaga sp. strain JAM1 and Methylophaga sp. strain JAM7.</title>
        <authorList>
            <person name="Villeneuve C."/>
            <person name="Martineau C."/>
            <person name="Mauffrey F."/>
            <person name="Villemur R."/>
        </authorList>
    </citation>
    <scope>NUCLEOTIDE SEQUENCE [LARGE SCALE GENOMIC DNA]</scope>
    <source>
        <strain evidence="9 10">JAM1</strain>
    </source>
</reference>
<name>I1XF31_METNJ</name>
<dbReference type="Proteomes" id="UP000009144">
    <property type="component" value="Chromosome"/>
</dbReference>
<dbReference type="KEGG" id="mej:Q7A_141"/>
<sequence length="390" mass="42714">MPRHFLSVKTLMLISLLTLNMAACQSSDSEDAQQNTQQAAPKVDVVSLIPQTITIKTELPARTVAFRQAEVRPQVNGIIEKRLFEEGADVNAGQRLYQIDEAPFQAALQMAKAELARAEANIQSTKARADRFKGLIDNKAISQQDYDDALASYLQSQAEVAVAQASIQTAEINLRYTKVKAPIDGRIGRSNITEGALVTAQQETPLATITQTDPIYVDISQASKEILQLRRQLMSGGITNEEATQVRLKLEDGTIYSHIGTLQFSEVNVNEDTGSLVMRAQFPNPEGLLLPGMYVKAEVQEGKMQDAILVPHKAVAFSREGKASVMLVNSENKVEQRLIEVKQSIGNNWLVLEGLTGGEKVVVEGLQKIAVDSAVEIDIETDTTNPQTEE</sequence>
<dbReference type="OrthoDB" id="9800613at2"/>
<accession>I1XF31</accession>
<evidence type="ECO:0000313" key="9">
    <source>
        <dbReference type="EMBL" id="AFI83000.1"/>
    </source>
</evidence>
<dbReference type="InterPro" id="IPR058624">
    <property type="entry name" value="MdtA-like_HH"/>
</dbReference>
<keyword evidence="4" id="KW-0732">Signal</keyword>
<dbReference type="Pfam" id="PF25967">
    <property type="entry name" value="RND-MFP_C"/>
    <property type="match status" value="1"/>
</dbReference>
<protein>
    <submittedName>
        <fullName evidence="9">RND efflux system, membrane fusion protein CmeA</fullName>
    </submittedName>
</protein>
<dbReference type="FunFam" id="2.40.420.20:FF:000001">
    <property type="entry name" value="Efflux RND transporter periplasmic adaptor subunit"/>
    <property type="match status" value="1"/>
</dbReference>
<evidence type="ECO:0000256" key="1">
    <source>
        <dbReference type="ARBA" id="ARBA00004519"/>
    </source>
</evidence>
<dbReference type="PANTHER" id="PTHR30158">
    <property type="entry name" value="ACRA/E-RELATED COMPONENT OF DRUG EFFLUX TRANSPORTER"/>
    <property type="match status" value="1"/>
</dbReference>
<evidence type="ECO:0000256" key="2">
    <source>
        <dbReference type="ARBA" id="ARBA00009477"/>
    </source>
</evidence>
<comment type="subcellular location">
    <subcellularLocation>
        <location evidence="1">Cell inner membrane</location>
        <topology evidence="1">Lipid-anchor</topology>
    </subcellularLocation>
</comment>
<dbReference type="InterPro" id="IPR006143">
    <property type="entry name" value="RND_pump_MFP"/>
</dbReference>
<evidence type="ECO:0000259" key="6">
    <source>
        <dbReference type="Pfam" id="PF25917"/>
    </source>
</evidence>
<evidence type="ECO:0000256" key="3">
    <source>
        <dbReference type="SAM" id="Coils"/>
    </source>
</evidence>
<dbReference type="GO" id="GO:0005886">
    <property type="term" value="C:plasma membrane"/>
    <property type="evidence" value="ECO:0007669"/>
    <property type="project" value="UniProtKB-SubCell"/>
</dbReference>
<feature type="domain" description="Multidrug resistance protein MdtA-like alpha-helical hairpin" evidence="5">
    <location>
        <begin position="108"/>
        <end position="177"/>
    </location>
</feature>
<feature type="chain" id="PRO_5003653759" evidence="4">
    <location>
        <begin position="23"/>
        <end position="390"/>
    </location>
</feature>
<dbReference type="SUPFAM" id="SSF111369">
    <property type="entry name" value="HlyD-like secretion proteins"/>
    <property type="match status" value="1"/>
</dbReference>
<reference evidence="9 10" key="2">
    <citation type="journal article" date="2013" name="Int. J. Syst. Evol. Microbiol.">
        <title>Methylophaga nitratireducenticrescens sp. nov. and Methylophaga frappieri sp. nov., isolated from the biofilm of the methanol-fed denitrification system treating the seawater at the Montreal Biodome.</title>
        <authorList>
            <person name="Villeneuve C."/>
            <person name="Martineau C."/>
            <person name="Mauffrey F."/>
            <person name="Villemur R."/>
        </authorList>
    </citation>
    <scope>NUCLEOTIDE SEQUENCE [LARGE SCALE GENOMIC DNA]</scope>
    <source>
        <strain evidence="9 10">JAM1</strain>
    </source>
</reference>
<evidence type="ECO:0000256" key="4">
    <source>
        <dbReference type="SAM" id="SignalP"/>
    </source>
</evidence>
<dbReference type="STRING" id="754476.Q7A_141"/>
<evidence type="ECO:0000259" key="5">
    <source>
        <dbReference type="Pfam" id="PF25876"/>
    </source>
</evidence>
<evidence type="ECO:0000259" key="8">
    <source>
        <dbReference type="Pfam" id="PF25967"/>
    </source>
</evidence>
<dbReference type="Pfam" id="PF25876">
    <property type="entry name" value="HH_MFP_RND"/>
    <property type="match status" value="1"/>
</dbReference>
<dbReference type="Pfam" id="PF25944">
    <property type="entry name" value="Beta-barrel_RND"/>
    <property type="match status" value="1"/>
</dbReference>
<keyword evidence="3" id="KW-0175">Coiled coil</keyword>